<dbReference type="GeneID" id="106464363"/>
<dbReference type="Pfam" id="PF15803">
    <property type="entry name" value="zf-SCNM1"/>
    <property type="match status" value="1"/>
</dbReference>
<gene>
    <name evidence="3" type="primary">LOC106464363</name>
</gene>
<evidence type="ECO:0000313" key="2">
    <source>
        <dbReference type="Proteomes" id="UP000694941"/>
    </source>
</evidence>
<organism evidence="2 3">
    <name type="scientific">Limulus polyphemus</name>
    <name type="common">Atlantic horseshoe crab</name>
    <dbReference type="NCBI Taxonomy" id="6850"/>
    <lineage>
        <taxon>Eukaryota</taxon>
        <taxon>Metazoa</taxon>
        <taxon>Ecdysozoa</taxon>
        <taxon>Arthropoda</taxon>
        <taxon>Chelicerata</taxon>
        <taxon>Merostomata</taxon>
        <taxon>Xiphosura</taxon>
        <taxon>Limulidae</taxon>
        <taxon>Limulus</taxon>
    </lineage>
</organism>
<dbReference type="RefSeq" id="XP_022247763.1">
    <property type="nucleotide sequence ID" value="XM_022392055.1"/>
</dbReference>
<reference evidence="3" key="1">
    <citation type="submission" date="2025-08" db="UniProtKB">
        <authorList>
            <consortium name="RefSeq"/>
        </authorList>
    </citation>
    <scope>IDENTIFICATION</scope>
    <source>
        <tissue evidence="3">Muscle</tissue>
    </source>
</reference>
<accession>A0ABM1SVV7</accession>
<dbReference type="InterPro" id="IPR033570">
    <property type="entry name" value="SCNM1"/>
</dbReference>
<dbReference type="PANTHER" id="PTHR32297">
    <property type="entry name" value="SODIUM CHANNEL MODIFIER 1"/>
    <property type="match status" value="1"/>
</dbReference>
<feature type="domain" description="Sodium channel modifier 1 zinc-finger" evidence="1">
    <location>
        <begin position="44"/>
        <end position="69"/>
    </location>
</feature>
<protein>
    <submittedName>
        <fullName evidence="3">Sodium channel modifier 1-like</fullName>
    </submittedName>
</protein>
<proteinExistence type="predicted"/>
<dbReference type="InterPro" id="IPR031622">
    <property type="entry name" value="Znf-SCNM1"/>
</dbReference>
<evidence type="ECO:0000313" key="3">
    <source>
        <dbReference type="RefSeq" id="XP_022247763.1"/>
    </source>
</evidence>
<keyword evidence="2" id="KW-1185">Reference proteome</keyword>
<dbReference type="Proteomes" id="UP000694941">
    <property type="component" value="Unplaced"/>
</dbReference>
<dbReference type="PANTHER" id="PTHR32297:SF1">
    <property type="entry name" value="SODIUM CHANNEL MODIFIER 1"/>
    <property type="match status" value="1"/>
</dbReference>
<name>A0ABM1SVV7_LIMPO</name>
<evidence type="ECO:0000259" key="1">
    <source>
        <dbReference type="Pfam" id="PF15803"/>
    </source>
</evidence>
<sequence length="115" mass="13520">MSFKRDGDDFALLRNLKRRRVSDLLVGHIPEDEALLLKNGRYTCTVCSYRPIFDTIETLSLHRKGKRHLNNLTRHLAQQHELLLLKQKKEHKAFIETGSTKLSGEKYCFLHMEKE</sequence>